<dbReference type="PANTHER" id="PTHR43793:SF1">
    <property type="entry name" value="FAD SYNTHASE"/>
    <property type="match status" value="1"/>
</dbReference>
<dbReference type="Pfam" id="PF01467">
    <property type="entry name" value="CTP_transf_like"/>
    <property type="match status" value="1"/>
</dbReference>
<dbReference type="Gene3D" id="3.40.50.620">
    <property type="entry name" value="HUPs"/>
    <property type="match status" value="1"/>
</dbReference>
<organism evidence="4 5">
    <name type="scientific">Candidatus Roizmanbacteria bacterium RIFCSPHIGHO2_01_FULL_39_12c</name>
    <dbReference type="NCBI Taxonomy" id="1802031"/>
    <lineage>
        <taxon>Bacteria</taxon>
        <taxon>Candidatus Roizmaniibacteriota</taxon>
    </lineage>
</organism>
<dbReference type="SUPFAM" id="SSF52374">
    <property type="entry name" value="Nucleotidylyl transferase"/>
    <property type="match status" value="1"/>
</dbReference>
<evidence type="ECO:0000313" key="4">
    <source>
        <dbReference type="EMBL" id="OGK16943.1"/>
    </source>
</evidence>
<dbReference type="InterPro" id="IPR004821">
    <property type="entry name" value="Cyt_trans-like"/>
</dbReference>
<dbReference type="PANTHER" id="PTHR43793">
    <property type="entry name" value="FAD SYNTHASE"/>
    <property type="match status" value="1"/>
</dbReference>
<reference evidence="4 5" key="1">
    <citation type="journal article" date="2016" name="Nat. Commun.">
        <title>Thousands of microbial genomes shed light on interconnected biogeochemical processes in an aquifer system.</title>
        <authorList>
            <person name="Anantharaman K."/>
            <person name="Brown C.T."/>
            <person name="Hug L.A."/>
            <person name="Sharon I."/>
            <person name="Castelle C.J."/>
            <person name="Probst A.J."/>
            <person name="Thomas B.C."/>
            <person name="Singh A."/>
            <person name="Wilkins M.J."/>
            <person name="Karaoz U."/>
            <person name="Brodie E.L."/>
            <person name="Williams K.H."/>
            <person name="Hubbard S.S."/>
            <person name="Banfield J.F."/>
        </authorList>
    </citation>
    <scope>NUCLEOTIDE SEQUENCE [LARGE SCALE GENOMIC DNA]</scope>
</reference>
<protein>
    <recommendedName>
        <fullName evidence="3">Cytidyltransferase-like domain-containing protein</fullName>
    </recommendedName>
</protein>
<keyword evidence="2" id="KW-0548">Nucleotidyltransferase</keyword>
<evidence type="ECO:0000256" key="1">
    <source>
        <dbReference type="ARBA" id="ARBA00022679"/>
    </source>
</evidence>
<feature type="domain" description="Cytidyltransferase-like" evidence="3">
    <location>
        <begin position="24"/>
        <end position="116"/>
    </location>
</feature>
<dbReference type="NCBIfam" id="TIGR00125">
    <property type="entry name" value="cyt_tran_rel"/>
    <property type="match status" value="1"/>
</dbReference>
<evidence type="ECO:0000259" key="3">
    <source>
        <dbReference type="Pfam" id="PF01467"/>
    </source>
</evidence>
<dbReference type="Proteomes" id="UP000177208">
    <property type="component" value="Unassembled WGS sequence"/>
</dbReference>
<proteinExistence type="predicted"/>
<dbReference type="GO" id="GO:0016779">
    <property type="term" value="F:nucleotidyltransferase activity"/>
    <property type="evidence" value="ECO:0007669"/>
    <property type="project" value="UniProtKB-KW"/>
</dbReference>
<keyword evidence="1" id="KW-0808">Transferase</keyword>
<name>A0A1F7GDN0_9BACT</name>
<dbReference type="InterPro" id="IPR050385">
    <property type="entry name" value="Archaeal_FAD_synthase"/>
</dbReference>
<gene>
    <name evidence="4" type="ORF">A2774_00400</name>
</gene>
<dbReference type="InterPro" id="IPR014729">
    <property type="entry name" value="Rossmann-like_a/b/a_fold"/>
</dbReference>
<dbReference type="EMBL" id="MFZG01000015">
    <property type="protein sequence ID" value="OGK16943.1"/>
    <property type="molecule type" value="Genomic_DNA"/>
</dbReference>
<dbReference type="AlphaFoldDB" id="A0A1F7GDN0"/>
<evidence type="ECO:0000256" key="2">
    <source>
        <dbReference type="ARBA" id="ARBA00022695"/>
    </source>
</evidence>
<accession>A0A1F7GDN0</accession>
<sequence length="155" mass="17400">MKKIVSFRELKTTAGLIGNKKKVLLGGCFDLLHFGHLTLLKNAKREGNFMIIALESDEFIKMRKKRNPIHSQEQRAEILASINTVDLVVKLPFLKSDEEYFQLVRLIKPSVIAITQGDKQTENKNRQAGLVGARLAIVTNLIKGFSTKKIIKALG</sequence>
<evidence type="ECO:0000313" key="5">
    <source>
        <dbReference type="Proteomes" id="UP000177208"/>
    </source>
</evidence>
<comment type="caution">
    <text evidence="4">The sequence shown here is derived from an EMBL/GenBank/DDBJ whole genome shotgun (WGS) entry which is preliminary data.</text>
</comment>